<name>A0AAV4XKM2_CAEEX</name>
<protein>
    <submittedName>
        <fullName evidence="2">Uncharacterized protein</fullName>
    </submittedName>
</protein>
<comment type="caution">
    <text evidence="2">The sequence shown here is derived from an EMBL/GenBank/DDBJ whole genome shotgun (WGS) entry which is preliminary data.</text>
</comment>
<dbReference type="AlphaFoldDB" id="A0AAV4XKM2"/>
<evidence type="ECO:0000313" key="2">
    <source>
        <dbReference type="EMBL" id="GIY94485.1"/>
    </source>
</evidence>
<sequence>MEHLSLQRHLKSARHHLSIKTNGPSHRDIRKRFEELYLVQKNSHQPLPPIHHRIRQMTKINLRDISPIGEADTSGFRDRVIDLL</sequence>
<feature type="compositionally biased region" description="Basic residues" evidence="1">
    <location>
        <begin position="1"/>
        <end position="18"/>
    </location>
</feature>
<evidence type="ECO:0000256" key="1">
    <source>
        <dbReference type="SAM" id="MobiDB-lite"/>
    </source>
</evidence>
<organism evidence="2 3">
    <name type="scientific">Caerostris extrusa</name>
    <name type="common">Bark spider</name>
    <name type="synonym">Caerostris bankana</name>
    <dbReference type="NCBI Taxonomy" id="172846"/>
    <lineage>
        <taxon>Eukaryota</taxon>
        <taxon>Metazoa</taxon>
        <taxon>Ecdysozoa</taxon>
        <taxon>Arthropoda</taxon>
        <taxon>Chelicerata</taxon>
        <taxon>Arachnida</taxon>
        <taxon>Araneae</taxon>
        <taxon>Araneomorphae</taxon>
        <taxon>Entelegynae</taxon>
        <taxon>Araneoidea</taxon>
        <taxon>Araneidae</taxon>
        <taxon>Caerostris</taxon>
    </lineage>
</organism>
<reference evidence="2 3" key="1">
    <citation type="submission" date="2021-06" db="EMBL/GenBank/DDBJ databases">
        <title>Caerostris extrusa draft genome.</title>
        <authorList>
            <person name="Kono N."/>
            <person name="Arakawa K."/>
        </authorList>
    </citation>
    <scope>NUCLEOTIDE SEQUENCE [LARGE SCALE GENOMIC DNA]</scope>
</reference>
<feature type="region of interest" description="Disordered" evidence="1">
    <location>
        <begin position="1"/>
        <end position="25"/>
    </location>
</feature>
<dbReference type="Proteomes" id="UP001054945">
    <property type="component" value="Unassembled WGS sequence"/>
</dbReference>
<accession>A0AAV4XKM2</accession>
<gene>
    <name evidence="2" type="ORF">CEXT_740421</name>
</gene>
<keyword evidence="3" id="KW-1185">Reference proteome</keyword>
<dbReference type="EMBL" id="BPLR01017789">
    <property type="protein sequence ID" value="GIY94485.1"/>
    <property type="molecule type" value="Genomic_DNA"/>
</dbReference>
<proteinExistence type="predicted"/>
<evidence type="ECO:0000313" key="3">
    <source>
        <dbReference type="Proteomes" id="UP001054945"/>
    </source>
</evidence>